<evidence type="ECO:0000313" key="2">
    <source>
        <dbReference type="EMBL" id="KAK4523757.1"/>
    </source>
</evidence>
<proteinExistence type="predicted"/>
<comment type="caution">
    <text evidence="2">The sequence shown here is derived from an EMBL/GenBank/DDBJ whole genome shotgun (WGS) entry which is preliminary data.</text>
</comment>
<sequence>MTRSVWLRVARSSWIPRRSFRQTTKNPSIEQSKDQTSSVSTSAKEEERDDEDPPFALLSRRTWRLLKIIVTTAAGVACVLADYSEITEEHIFSGLQRKVKKAWKEMWSIDSQKRLELENKRKRLQEASSSSGTPTDTVDES</sequence>
<evidence type="ECO:0000256" key="1">
    <source>
        <dbReference type="SAM" id="MobiDB-lite"/>
    </source>
</evidence>
<organism evidence="2 3">
    <name type="scientific">Galdieria yellowstonensis</name>
    <dbReference type="NCBI Taxonomy" id="3028027"/>
    <lineage>
        <taxon>Eukaryota</taxon>
        <taxon>Rhodophyta</taxon>
        <taxon>Bangiophyceae</taxon>
        <taxon>Galdieriales</taxon>
        <taxon>Galdieriaceae</taxon>
        <taxon>Galdieria</taxon>
    </lineage>
</organism>
<feature type="region of interest" description="Disordered" evidence="1">
    <location>
        <begin position="21"/>
        <end position="53"/>
    </location>
</feature>
<dbReference type="AlphaFoldDB" id="A0AAV9I8V9"/>
<dbReference type="EMBL" id="JANCYU010000020">
    <property type="protein sequence ID" value="KAK4523757.1"/>
    <property type="molecule type" value="Genomic_DNA"/>
</dbReference>
<dbReference type="Proteomes" id="UP001300502">
    <property type="component" value="Unassembled WGS sequence"/>
</dbReference>
<keyword evidence="3" id="KW-1185">Reference proteome</keyword>
<evidence type="ECO:0000313" key="3">
    <source>
        <dbReference type="Proteomes" id="UP001300502"/>
    </source>
</evidence>
<feature type="region of interest" description="Disordered" evidence="1">
    <location>
        <begin position="120"/>
        <end position="141"/>
    </location>
</feature>
<gene>
    <name evidence="2" type="ORF">GAYE_SCF00G1653</name>
</gene>
<accession>A0AAV9I8V9</accession>
<feature type="compositionally biased region" description="Polar residues" evidence="1">
    <location>
        <begin position="21"/>
        <end position="42"/>
    </location>
</feature>
<reference evidence="2 3" key="1">
    <citation type="submission" date="2022-07" db="EMBL/GenBank/DDBJ databases">
        <title>Genome-wide signatures of adaptation to extreme environments.</title>
        <authorList>
            <person name="Cho C.H."/>
            <person name="Yoon H.S."/>
        </authorList>
    </citation>
    <scope>NUCLEOTIDE SEQUENCE [LARGE SCALE GENOMIC DNA]</scope>
    <source>
        <strain evidence="2 3">108.79 E11</strain>
    </source>
</reference>
<feature type="compositionally biased region" description="Polar residues" evidence="1">
    <location>
        <begin position="126"/>
        <end position="141"/>
    </location>
</feature>
<protein>
    <submittedName>
        <fullName evidence="2">Uncharacterized protein</fullName>
    </submittedName>
</protein>
<name>A0AAV9I8V9_9RHOD</name>